<dbReference type="Proteomes" id="UP000323646">
    <property type="component" value="Unassembled WGS sequence"/>
</dbReference>
<evidence type="ECO:0000313" key="3">
    <source>
        <dbReference type="Proteomes" id="UP000323646"/>
    </source>
</evidence>
<reference evidence="2 3" key="1">
    <citation type="submission" date="2019-08" db="EMBL/GenBank/DDBJ databases">
        <title>Selenomonas sp. mPRGC5 and Selenomonas sp. mPRGC8 isolated from ruminal fluid of dairy goat (Capra hircus).</title>
        <authorList>
            <person name="Poothong S."/>
            <person name="Nuengjamnong C."/>
            <person name="Tanasupawat S."/>
        </authorList>
    </citation>
    <scope>NUCLEOTIDE SEQUENCE [LARGE SCALE GENOMIC DNA]</scope>
    <source>
        <strain evidence="3">mPRGC5</strain>
    </source>
</reference>
<proteinExistence type="predicted"/>
<name>A0A5D6W4S3_9FIRM</name>
<evidence type="ECO:0000256" key="1">
    <source>
        <dbReference type="SAM" id="Coils"/>
    </source>
</evidence>
<dbReference type="EMBL" id="VTOY01000004">
    <property type="protein sequence ID" value="TYZ22917.1"/>
    <property type="molecule type" value="Genomic_DNA"/>
</dbReference>
<evidence type="ECO:0000313" key="2">
    <source>
        <dbReference type="EMBL" id="TYZ22917.1"/>
    </source>
</evidence>
<keyword evidence="3" id="KW-1185">Reference proteome</keyword>
<feature type="coiled-coil region" evidence="1">
    <location>
        <begin position="65"/>
        <end position="130"/>
    </location>
</feature>
<sequence length="138" mass="15537">MIWNFVIGGLAGWALANFMNSDNDEAQKGKLTLEQALEMLVNDIRNDAQWAMAKCTTEEEREFVYAQVKESVQNLKATLQKKGDEIIADLQSQSAKVQYDEDADTVESRVKEFRQKMDNLADSLNQTLSDLKLASSTV</sequence>
<gene>
    <name evidence="2" type="ORF">FZ040_06780</name>
</gene>
<keyword evidence="1" id="KW-0175">Coiled coil</keyword>
<dbReference type="OrthoDB" id="1667030at2"/>
<organism evidence="2 3">
    <name type="scientific">Selenomonas ruminis</name>
    <dbReference type="NCBI Taxonomy" id="2593411"/>
    <lineage>
        <taxon>Bacteria</taxon>
        <taxon>Bacillati</taxon>
        <taxon>Bacillota</taxon>
        <taxon>Negativicutes</taxon>
        <taxon>Selenomonadales</taxon>
        <taxon>Selenomonadaceae</taxon>
        <taxon>Selenomonas</taxon>
    </lineage>
</organism>
<protein>
    <submittedName>
        <fullName evidence="2">Uncharacterized protein</fullName>
    </submittedName>
</protein>
<comment type="caution">
    <text evidence="2">The sequence shown here is derived from an EMBL/GenBank/DDBJ whole genome shotgun (WGS) entry which is preliminary data.</text>
</comment>
<dbReference type="AlphaFoldDB" id="A0A5D6W4S3"/>
<accession>A0A5D6W4S3</accession>
<dbReference type="RefSeq" id="WP_149171311.1">
    <property type="nucleotide sequence ID" value="NZ_VTOY01000004.1"/>
</dbReference>